<dbReference type="PANTHER" id="PTHR30569">
    <property type="entry name" value="CYTOSINE TRANSPORTER CODB"/>
    <property type="match status" value="1"/>
</dbReference>
<feature type="transmembrane region" description="Helical" evidence="2">
    <location>
        <begin position="455"/>
        <end position="475"/>
    </location>
</feature>
<feature type="compositionally biased region" description="Low complexity" evidence="1">
    <location>
        <begin position="359"/>
        <end position="375"/>
    </location>
</feature>
<organism evidence="3 4">
    <name type="scientific">Thermogutta terrifontis</name>
    <dbReference type="NCBI Taxonomy" id="1331910"/>
    <lineage>
        <taxon>Bacteria</taxon>
        <taxon>Pseudomonadati</taxon>
        <taxon>Planctomycetota</taxon>
        <taxon>Planctomycetia</taxon>
        <taxon>Pirellulales</taxon>
        <taxon>Thermoguttaceae</taxon>
        <taxon>Thermogutta</taxon>
    </lineage>
</organism>
<dbReference type="GO" id="GO:0005886">
    <property type="term" value="C:plasma membrane"/>
    <property type="evidence" value="ECO:0007669"/>
    <property type="project" value="TreeGrafter"/>
</dbReference>
<dbReference type="GO" id="GO:0015209">
    <property type="term" value="F:cytosine transmembrane transporter activity"/>
    <property type="evidence" value="ECO:0007669"/>
    <property type="project" value="InterPro"/>
</dbReference>
<dbReference type="Gene3D" id="1.10.4160.10">
    <property type="entry name" value="Hydantoin permease"/>
    <property type="match status" value="2"/>
</dbReference>
<keyword evidence="4" id="KW-1185">Reference proteome</keyword>
<dbReference type="EMBL" id="CP018477">
    <property type="protein sequence ID" value="ASV74704.1"/>
    <property type="molecule type" value="Genomic_DNA"/>
</dbReference>
<feature type="transmembrane region" description="Helical" evidence="2">
    <location>
        <begin position="43"/>
        <end position="65"/>
    </location>
</feature>
<dbReference type="KEGG" id="ttf:THTE_2102"/>
<dbReference type="RefSeq" id="WP_095414950.1">
    <property type="nucleotide sequence ID" value="NZ_CP018477.1"/>
</dbReference>
<evidence type="ECO:0000256" key="2">
    <source>
        <dbReference type="SAM" id="Phobius"/>
    </source>
</evidence>
<accession>A0A286RFG2</accession>
<evidence type="ECO:0000256" key="1">
    <source>
        <dbReference type="SAM" id="MobiDB-lite"/>
    </source>
</evidence>
<feature type="region of interest" description="Disordered" evidence="1">
    <location>
        <begin position="305"/>
        <end position="388"/>
    </location>
</feature>
<feature type="transmembrane region" description="Helical" evidence="2">
    <location>
        <begin position="71"/>
        <end position="94"/>
    </location>
</feature>
<feature type="transmembrane region" description="Helical" evidence="2">
    <location>
        <begin position="573"/>
        <end position="596"/>
    </location>
</feature>
<feature type="transmembrane region" description="Helical" evidence="2">
    <location>
        <begin position="531"/>
        <end position="552"/>
    </location>
</feature>
<feature type="transmembrane region" description="Helical" evidence="2">
    <location>
        <begin position="156"/>
        <end position="176"/>
    </location>
</feature>
<name>A0A286RFG2_9BACT</name>
<keyword evidence="2" id="KW-1133">Transmembrane helix</keyword>
<dbReference type="AlphaFoldDB" id="A0A286RFG2"/>
<feature type="transmembrane region" description="Helical" evidence="2">
    <location>
        <begin position="770"/>
        <end position="788"/>
    </location>
</feature>
<dbReference type="PANTHER" id="PTHR30569:SF0">
    <property type="entry name" value="CYTOSINE PERMEASE"/>
    <property type="match status" value="1"/>
</dbReference>
<reference evidence="3 4" key="1">
    <citation type="journal article" name="Front. Microbiol.">
        <title>Sugar Metabolism of the First Thermophilic Planctomycete Thermogutta terrifontis: Comparative Genomic and Transcriptomic Approaches.</title>
        <authorList>
            <person name="Elcheninov A.G."/>
            <person name="Menzel P."/>
            <person name="Gudbergsdottir S.R."/>
            <person name="Slesarev A.I."/>
            <person name="Kadnikov V.V."/>
            <person name="Krogh A."/>
            <person name="Bonch-Osmolovskaya E.A."/>
            <person name="Peng X."/>
            <person name="Kublanov I.V."/>
        </authorList>
    </citation>
    <scope>NUCLEOTIDE SEQUENCE [LARGE SCALE GENOMIC DNA]</scope>
    <source>
        <strain evidence="3 4">R1</strain>
    </source>
</reference>
<protein>
    <submittedName>
        <fullName evidence="3">Putative mannitol permease</fullName>
    </submittedName>
</protein>
<evidence type="ECO:0000313" key="3">
    <source>
        <dbReference type="EMBL" id="ASV74704.1"/>
    </source>
</evidence>
<feature type="transmembrane region" description="Helical" evidence="2">
    <location>
        <begin position="602"/>
        <end position="625"/>
    </location>
</feature>
<keyword evidence="2" id="KW-0472">Membrane</keyword>
<feature type="transmembrane region" description="Helical" evidence="2">
    <location>
        <begin position="663"/>
        <end position="688"/>
    </location>
</feature>
<feature type="transmembrane region" description="Helical" evidence="2">
    <location>
        <begin position="734"/>
        <end position="758"/>
    </location>
</feature>
<feature type="compositionally biased region" description="Low complexity" evidence="1">
    <location>
        <begin position="334"/>
        <end position="348"/>
    </location>
</feature>
<sequence length="799" mass="86225">MATTEEATGKKESIFARLDKLNEFERRPVTSDKLQSGRYFAGLYAGEHVAATEFVIGALFVIWGARTFDVVAGLLLGNLLAVLSWTLVCAPIAVQTRLTLYWYFRQIGGPVLTVIYNLLNAVLYCILAGCMITVAASAVRIPFGIPPQTGWLPQDPLFVVVVVAVGAVVVTLAILGFKRLSQFAVVCSPWMLLMFVCGALVTLPTVGHVSNWKTLWNVAEERIWSGPGPSVAVVKREGSQIVLELENVKGHLQVLKEATGVAAAAEADPTQVSLPGFFLAPTATPKPEDFVPAEARLEYIYGKLEEQPASGGEGKNESEEKAKTDPSSAQPSDTSSVSTVTAAATSIAEQPAAGSPAEQARSQRGPRSQGGASSQGPGGGGGFMPPVAPVVEVPPKPPILGYRIRVESKSVPEPAAVKYVMPKSRGGVICNENFVPLQSFQAAVNSQHLSARSPIGFWHIVFFAWICNLAMHLGLSDMAIFRYAKSAWYGLYSAFGMFLGHYLAWMCAGIMGAAAARAFMQPLMQLDSGQVAYFALGWAGALAVIIAGWTTANPTLYRAGLALQVITPNWPRWLVTFLAGTITTAIACFPFVFLYLLDFVGIYGILLMPVGTIVVVEHWLFPILGWQKFWSTRKGQLLNVAALIAWAVGLGLALLLWRMQWLHLFFLVIPVWFATAITYIILAGLLGAPKRQEASGQSEPLYSASEHSVGETTETATPAPSPVPVKKGIGQSRFLMVIFGLAALLCLVASVTFAWFVFAGYMSADKVKPTLLYLALAYFVTGVLYLNYRERLQSARQSA</sequence>
<dbReference type="InterPro" id="IPR030191">
    <property type="entry name" value="CodB"/>
</dbReference>
<dbReference type="Proteomes" id="UP000215086">
    <property type="component" value="Chromosome"/>
</dbReference>
<keyword evidence="2" id="KW-0812">Transmembrane</keyword>
<dbReference type="OrthoDB" id="9770247at2"/>
<proteinExistence type="predicted"/>
<gene>
    <name evidence="3" type="ORF">THTE_2102</name>
</gene>
<feature type="transmembrane region" description="Helical" evidence="2">
    <location>
        <begin position="114"/>
        <end position="136"/>
    </location>
</feature>
<feature type="transmembrane region" description="Helical" evidence="2">
    <location>
        <begin position="637"/>
        <end position="657"/>
    </location>
</feature>
<feature type="transmembrane region" description="Helical" evidence="2">
    <location>
        <begin position="487"/>
        <end position="511"/>
    </location>
</feature>
<evidence type="ECO:0000313" key="4">
    <source>
        <dbReference type="Proteomes" id="UP000215086"/>
    </source>
</evidence>
<feature type="compositionally biased region" description="Basic and acidic residues" evidence="1">
    <location>
        <begin position="314"/>
        <end position="324"/>
    </location>
</feature>
<feature type="transmembrane region" description="Helical" evidence="2">
    <location>
        <begin position="183"/>
        <end position="203"/>
    </location>
</feature>